<dbReference type="GO" id="GO:0003677">
    <property type="term" value="F:DNA binding"/>
    <property type="evidence" value="ECO:0007669"/>
    <property type="project" value="UniProtKB-KW"/>
</dbReference>
<proteinExistence type="predicted"/>
<keyword evidence="3" id="KW-0804">Transcription</keyword>
<dbReference type="InterPro" id="IPR036388">
    <property type="entry name" value="WH-like_DNA-bd_sf"/>
</dbReference>
<reference evidence="7 8" key="1">
    <citation type="submission" date="2024-06" db="EMBL/GenBank/DDBJ databases">
        <title>Genomic Encyclopedia of Type Strains, Phase IV (KMG-IV): sequencing the most valuable type-strain genomes for metagenomic binning, comparative biology and taxonomic classification.</title>
        <authorList>
            <person name="Goeker M."/>
        </authorList>
    </citation>
    <scope>NUCLEOTIDE SEQUENCE [LARGE SCALE GENOMIC DNA]</scope>
    <source>
        <strain evidence="7 8">DSM 29780</strain>
    </source>
</reference>
<dbReference type="InterPro" id="IPR011711">
    <property type="entry name" value="GntR_C"/>
</dbReference>
<dbReference type="PANTHER" id="PTHR43537">
    <property type="entry name" value="TRANSCRIPTIONAL REGULATOR, GNTR FAMILY"/>
    <property type="match status" value="1"/>
</dbReference>
<feature type="domain" description="HTH gntR-type" evidence="5">
    <location>
        <begin position="39"/>
        <end position="97"/>
    </location>
</feature>
<evidence type="ECO:0000259" key="6">
    <source>
        <dbReference type="SMART" id="SM00895"/>
    </source>
</evidence>
<keyword evidence="8" id="KW-1185">Reference proteome</keyword>
<dbReference type="RefSeq" id="WP_354558220.1">
    <property type="nucleotide sequence ID" value="NZ_JBEPMB010000009.1"/>
</dbReference>
<dbReference type="PANTHER" id="PTHR43537:SF39">
    <property type="entry name" value="HTH-TYPE TRANSCRIPTIONAL REGULATOR MCBR"/>
    <property type="match status" value="1"/>
</dbReference>
<dbReference type="Pfam" id="PF00392">
    <property type="entry name" value="GntR"/>
    <property type="match status" value="1"/>
</dbReference>
<evidence type="ECO:0000256" key="2">
    <source>
        <dbReference type="ARBA" id="ARBA00023125"/>
    </source>
</evidence>
<evidence type="ECO:0000259" key="5">
    <source>
        <dbReference type="SMART" id="SM00345"/>
    </source>
</evidence>
<dbReference type="Gene3D" id="1.20.120.530">
    <property type="entry name" value="GntR ligand-binding domain-like"/>
    <property type="match status" value="1"/>
</dbReference>
<dbReference type="Gene3D" id="1.10.10.10">
    <property type="entry name" value="Winged helix-like DNA-binding domain superfamily/Winged helix DNA-binding domain"/>
    <property type="match status" value="1"/>
</dbReference>
<feature type="region of interest" description="Disordered" evidence="4">
    <location>
        <begin position="246"/>
        <end position="267"/>
    </location>
</feature>
<dbReference type="Proteomes" id="UP001549047">
    <property type="component" value="Unassembled WGS sequence"/>
</dbReference>
<dbReference type="SUPFAM" id="SSF46785">
    <property type="entry name" value="Winged helix' DNA-binding domain"/>
    <property type="match status" value="1"/>
</dbReference>
<evidence type="ECO:0000256" key="4">
    <source>
        <dbReference type="SAM" id="MobiDB-lite"/>
    </source>
</evidence>
<keyword evidence="1" id="KW-0805">Transcription regulation</keyword>
<dbReference type="Pfam" id="PF07729">
    <property type="entry name" value="FCD"/>
    <property type="match status" value="1"/>
</dbReference>
<dbReference type="SMART" id="SM00345">
    <property type="entry name" value="HTH_GNTR"/>
    <property type="match status" value="1"/>
</dbReference>
<keyword evidence="2 7" id="KW-0238">DNA-binding</keyword>
<dbReference type="EMBL" id="JBEPMB010000009">
    <property type="protein sequence ID" value="MET3615752.1"/>
    <property type="molecule type" value="Genomic_DNA"/>
</dbReference>
<sequence>MIGRTSTLADGNAASLALTARAGEGEEGGEPEATMQDRAYRTLRHALIVGKLPPGKGISLRAMAEDLGVGVMPMRAAISRLSAENALTVHDNRRVSIPEMTTERFDQLMQARLLLEPACAIRALNEIDAATLARIRAHDDQINLSYQNGDAELYMAANYAFHFEIYRAGRSEVLTHLLESVWMQFGPFMRRVYGLVGTARLTDKHEIAIGAIERRDVTRLKLALEADILDGMELLGKSIFADATAPSTTARSGRKSARLSGTSDGEA</sequence>
<evidence type="ECO:0000313" key="8">
    <source>
        <dbReference type="Proteomes" id="UP001549047"/>
    </source>
</evidence>
<evidence type="ECO:0000313" key="7">
    <source>
        <dbReference type="EMBL" id="MET3615752.1"/>
    </source>
</evidence>
<feature type="domain" description="GntR C-terminal" evidence="6">
    <location>
        <begin position="107"/>
        <end position="230"/>
    </location>
</feature>
<evidence type="ECO:0000256" key="3">
    <source>
        <dbReference type="ARBA" id="ARBA00023163"/>
    </source>
</evidence>
<accession>A0ABV2J4R1</accession>
<dbReference type="SMART" id="SM00895">
    <property type="entry name" value="FCD"/>
    <property type="match status" value="1"/>
</dbReference>
<organism evidence="7 8">
    <name type="scientific">Rhizobium aquaticum</name>
    <dbReference type="NCBI Taxonomy" id="1549636"/>
    <lineage>
        <taxon>Bacteria</taxon>
        <taxon>Pseudomonadati</taxon>
        <taxon>Pseudomonadota</taxon>
        <taxon>Alphaproteobacteria</taxon>
        <taxon>Hyphomicrobiales</taxon>
        <taxon>Rhizobiaceae</taxon>
        <taxon>Rhizobium/Agrobacterium group</taxon>
        <taxon>Rhizobium</taxon>
    </lineage>
</organism>
<dbReference type="InterPro" id="IPR008920">
    <property type="entry name" value="TF_FadR/GntR_C"/>
</dbReference>
<dbReference type="SUPFAM" id="SSF48008">
    <property type="entry name" value="GntR ligand-binding domain-like"/>
    <property type="match status" value="1"/>
</dbReference>
<protein>
    <submittedName>
        <fullName evidence="7">DNA-binding GntR family transcriptional regulator</fullName>
    </submittedName>
</protein>
<comment type="caution">
    <text evidence="7">The sequence shown here is derived from an EMBL/GenBank/DDBJ whole genome shotgun (WGS) entry which is preliminary data.</text>
</comment>
<evidence type="ECO:0000256" key="1">
    <source>
        <dbReference type="ARBA" id="ARBA00023015"/>
    </source>
</evidence>
<dbReference type="InterPro" id="IPR000524">
    <property type="entry name" value="Tscrpt_reg_HTH_GntR"/>
</dbReference>
<name>A0ABV2J4R1_9HYPH</name>
<dbReference type="InterPro" id="IPR036390">
    <property type="entry name" value="WH_DNA-bd_sf"/>
</dbReference>
<gene>
    <name evidence="7" type="ORF">ABID16_004099</name>
</gene>